<evidence type="ECO:0000313" key="2">
    <source>
        <dbReference type="Proteomes" id="UP001431783"/>
    </source>
</evidence>
<name>A0AAW1UTX7_9CUCU</name>
<keyword evidence="2" id="KW-1185">Reference proteome</keyword>
<dbReference type="AlphaFoldDB" id="A0AAW1UTX7"/>
<comment type="caution">
    <text evidence="1">The sequence shown here is derived from an EMBL/GenBank/DDBJ whole genome shotgun (WGS) entry which is preliminary data.</text>
</comment>
<reference evidence="1 2" key="1">
    <citation type="submission" date="2023-03" db="EMBL/GenBank/DDBJ databases">
        <title>Genome insight into feeding habits of ladybird beetles.</title>
        <authorList>
            <person name="Li H.-S."/>
            <person name="Huang Y.-H."/>
            <person name="Pang H."/>
        </authorList>
    </citation>
    <scope>NUCLEOTIDE SEQUENCE [LARGE SCALE GENOMIC DNA]</scope>
    <source>
        <strain evidence="1">SYSU_2023b</strain>
        <tissue evidence="1">Whole body</tissue>
    </source>
</reference>
<dbReference type="EMBL" id="JARQZJ010000092">
    <property type="protein sequence ID" value="KAK9883942.1"/>
    <property type="molecule type" value="Genomic_DNA"/>
</dbReference>
<gene>
    <name evidence="1" type="ORF">WA026_004882</name>
</gene>
<accession>A0AAW1UTX7</accession>
<protein>
    <submittedName>
        <fullName evidence="1">Uncharacterized protein</fullName>
    </submittedName>
</protein>
<evidence type="ECO:0000313" key="1">
    <source>
        <dbReference type="EMBL" id="KAK9883942.1"/>
    </source>
</evidence>
<proteinExistence type="predicted"/>
<dbReference type="Proteomes" id="UP001431783">
    <property type="component" value="Unassembled WGS sequence"/>
</dbReference>
<sequence length="131" mass="15315">MAEFSTSSRQVDQKQWREKFLAEISKSEMKRSSHFNVILSDNYSKLFEQVEDAEKSEKRTPLKQRRLKRFGVLILGDIKKLIVRREGSIKYYLQADELYDVIDAAHVAVGRDGRDRMLAETSKNMLTSQKK</sequence>
<organism evidence="1 2">
    <name type="scientific">Henosepilachna vigintioctopunctata</name>
    <dbReference type="NCBI Taxonomy" id="420089"/>
    <lineage>
        <taxon>Eukaryota</taxon>
        <taxon>Metazoa</taxon>
        <taxon>Ecdysozoa</taxon>
        <taxon>Arthropoda</taxon>
        <taxon>Hexapoda</taxon>
        <taxon>Insecta</taxon>
        <taxon>Pterygota</taxon>
        <taxon>Neoptera</taxon>
        <taxon>Endopterygota</taxon>
        <taxon>Coleoptera</taxon>
        <taxon>Polyphaga</taxon>
        <taxon>Cucujiformia</taxon>
        <taxon>Coccinelloidea</taxon>
        <taxon>Coccinellidae</taxon>
        <taxon>Epilachninae</taxon>
        <taxon>Epilachnini</taxon>
        <taxon>Henosepilachna</taxon>
    </lineage>
</organism>